<feature type="transmembrane region" description="Helical" evidence="1">
    <location>
        <begin position="255"/>
        <end position="277"/>
    </location>
</feature>
<protein>
    <recommendedName>
        <fullName evidence="2">DUF6533 domain-containing protein</fullName>
    </recommendedName>
</protein>
<feature type="transmembrane region" description="Helical" evidence="1">
    <location>
        <begin position="12"/>
        <end position="33"/>
    </location>
</feature>
<keyword evidence="1" id="KW-0472">Membrane</keyword>
<proteinExistence type="predicted"/>
<evidence type="ECO:0000313" key="4">
    <source>
        <dbReference type="Proteomes" id="UP000053257"/>
    </source>
</evidence>
<feature type="transmembrane region" description="Helical" evidence="1">
    <location>
        <begin position="120"/>
        <end position="142"/>
    </location>
</feature>
<name>A0A0C3NPL9_PHLG1</name>
<organism evidence="3 4">
    <name type="scientific">Phlebiopsis gigantea (strain 11061_1 CR5-6)</name>
    <name type="common">White-rot fungus</name>
    <name type="synonym">Peniophora gigantea</name>
    <dbReference type="NCBI Taxonomy" id="745531"/>
    <lineage>
        <taxon>Eukaryota</taxon>
        <taxon>Fungi</taxon>
        <taxon>Dikarya</taxon>
        <taxon>Basidiomycota</taxon>
        <taxon>Agaricomycotina</taxon>
        <taxon>Agaricomycetes</taxon>
        <taxon>Polyporales</taxon>
        <taxon>Phanerochaetaceae</taxon>
        <taxon>Phlebiopsis</taxon>
    </lineage>
</organism>
<keyword evidence="1" id="KW-1133">Transmembrane helix</keyword>
<accession>A0A0C3NPL9</accession>
<dbReference type="Pfam" id="PF20151">
    <property type="entry name" value="DUF6533"/>
    <property type="match status" value="1"/>
</dbReference>
<feature type="transmembrane region" description="Helical" evidence="1">
    <location>
        <begin position="86"/>
        <end position="108"/>
    </location>
</feature>
<dbReference type="OrthoDB" id="2755071at2759"/>
<evidence type="ECO:0000256" key="1">
    <source>
        <dbReference type="SAM" id="Phobius"/>
    </source>
</evidence>
<dbReference type="EMBL" id="KN840504">
    <property type="protein sequence ID" value="KIP07079.1"/>
    <property type="molecule type" value="Genomic_DNA"/>
</dbReference>
<evidence type="ECO:0000259" key="2">
    <source>
        <dbReference type="Pfam" id="PF20151"/>
    </source>
</evidence>
<dbReference type="AlphaFoldDB" id="A0A0C3NPL9"/>
<keyword evidence="4" id="KW-1185">Reference proteome</keyword>
<dbReference type="Proteomes" id="UP000053257">
    <property type="component" value="Unassembled WGS sequence"/>
</dbReference>
<gene>
    <name evidence="3" type="ORF">PHLGIDRAFT_432353</name>
</gene>
<feature type="transmembrane region" description="Helical" evidence="1">
    <location>
        <begin position="192"/>
        <end position="210"/>
    </location>
</feature>
<feature type="transmembrane region" description="Helical" evidence="1">
    <location>
        <begin position="231"/>
        <end position="249"/>
    </location>
</feature>
<dbReference type="InterPro" id="IPR045340">
    <property type="entry name" value="DUF6533"/>
</dbReference>
<keyword evidence="1" id="KW-0812">Transmembrane</keyword>
<feature type="domain" description="DUF6533" evidence="2">
    <location>
        <begin position="22"/>
        <end position="64"/>
    </location>
</feature>
<reference evidence="3 4" key="1">
    <citation type="journal article" date="2014" name="PLoS Genet.">
        <title>Analysis of the Phlebiopsis gigantea genome, transcriptome and secretome provides insight into its pioneer colonization strategies of wood.</title>
        <authorList>
            <person name="Hori C."/>
            <person name="Ishida T."/>
            <person name="Igarashi K."/>
            <person name="Samejima M."/>
            <person name="Suzuki H."/>
            <person name="Master E."/>
            <person name="Ferreira P."/>
            <person name="Ruiz-Duenas F.J."/>
            <person name="Held B."/>
            <person name="Canessa P."/>
            <person name="Larrondo L.F."/>
            <person name="Schmoll M."/>
            <person name="Druzhinina I.S."/>
            <person name="Kubicek C.P."/>
            <person name="Gaskell J.A."/>
            <person name="Kersten P."/>
            <person name="St John F."/>
            <person name="Glasner J."/>
            <person name="Sabat G."/>
            <person name="Splinter BonDurant S."/>
            <person name="Syed K."/>
            <person name="Yadav J."/>
            <person name="Mgbeahuruike A.C."/>
            <person name="Kovalchuk A."/>
            <person name="Asiegbu F.O."/>
            <person name="Lackner G."/>
            <person name="Hoffmeister D."/>
            <person name="Rencoret J."/>
            <person name="Gutierrez A."/>
            <person name="Sun H."/>
            <person name="Lindquist E."/>
            <person name="Barry K."/>
            <person name="Riley R."/>
            <person name="Grigoriev I.V."/>
            <person name="Henrissat B."/>
            <person name="Kues U."/>
            <person name="Berka R.M."/>
            <person name="Martinez A.T."/>
            <person name="Covert S.F."/>
            <person name="Blanchette R.A."/>
            <person name="Cullen D."/>
        </authorList>
    </citation>
    <scope>NUCLEOTIDE SEQUENCE [LARGE SCALE GENOMIC DNA]</scope>
    <source>
        <strain evidence="3 4">11061_1 CR5-6</strain>
    </source>
</reference>
<evidence type="ECO:0000313" key="3">
    <source>
        <dbReference type="EMBL" id="KIP07079.1"/>
    </source>
</evidence>
<sequence length="325" mass="37144">MGHSTESLVAIGVNRVACNMFIATCTLAVYDILLTIEDDVEYIWKSSWTSTKFLFMWIRYTPLFKLATTIWQLTAKSDLSVGECTFIFDSATLFIYVELLATEVILLIRTWAIYERRRKIGFALAIWTAAIWIPMAVFLWIFNVSLRFGPLYPHHIAGAACHPVSANPIFFAYWLLFIIFELGKRYCNGHRANVTFFTVSLALMIGKAVQIYRFTKYSAMFKAIFRNGTSIYIYLFILSIANLVIILATPPTEPMYFLLLSALQCVIHSALTSRMMLNLRKLNREGSLGLATFSVATHSDERHSLGEMRFARTPQMHARPSAEEY</sequence>
<dbReference type="STRING" id="745531.A0A0C3NPL9"/>
<dbReference type="HOGENOM" id="CLU_035509_11_3_1"/>